<dbReference type="EMBL" id="CM009750">
    <property type="protein sequence ID" value="PUZ70457.1"/>
    <property type="molecule type" value="Genomic_DNA"/>
</dbReference>
<dbReference type="Proteomes" id="UP000244336">
    <property type="component" value="Chromosome 2"/>
</dbReference>
<evidence type="ECO:0000313" key="3">
    <source>
        <dbReference type="EMBL" id="PUZ70457.1"/>
    </source>
</evidence>
<evidence type="ECO:0000313" key="4">
    <source>
        <dbReference type="Proteomes" id="UP000244336"/>
    </source>
</evidence>
<reference evidence="3 4" key="1">
    <citation type="submission" date="2018-04" db="EMBL/GenBank/DDBJ databases">
        <title>WGS assembly of Panicum hallii var. hallii HAL2.</title>
        <authorList>
            <person name="Lovell J."/>
            <person name="Jenkins J."/>
            <person name="Lowry D."/>
            <person name="Mamidi S."/>
            <person name="Sreedasyam A."/>
            <person name="Weng X."/>
            <person name="Barry K."/>
            <person name="Bonette J."/>
            <person name="Campitelli B."/>
            <person name="Daum C."/>
            <person name="Gordon S."/>
            <person name="Gould B."/>
            <person name="Lipzen A."/>
            <person name="MacQueen A."/>
            <person name="Palacio-Mejia J."/>
            <person name="Plott C."/>
            <person name="Shakirov E."/>
            <person name="Shu S."/>
            <person name="Yoshinaga Y."/>
            <person name="Zane M."/>
            <person name="Rokhsar D."/>
            <person name="Grimwood J."/>
            <person name="Schmutz J."/>
            <person name="Juenger T."/>
        </authorList>
    </citation>
    <scope>NUCLEOTIDE SEQUENCE [LARGE SCALE GENOMIC DNA]</scope>
    <source>
        <strain evidence="4">cv. HAL2</strain>
    </source>
</reference>
<evidence type="ECO:0000256" key="2">
    <source>
        <dbReference type="SAM" id="SignalP"/>
    </source>
</evidence>
<feature type="region of interest" description="Disordered" evidence="1">
    <location>
        <begin position="29"/>
        <end position="60"/>
    </location>
</feature>
<feature type="signal peptide" evidence="2">
    <location>
        <begin position="1"/>
        <end position="21"/>
    </location>
</feature>
<keyword evidence="4" id="KW-1185">Reference proteome</keyword>
<accession>A0A2T7ERK2</accession>
<organism evidence="3 4">
    <name type="scientific">Panicum hallii var. hallii</name>
    <dbReference type="NCBI Taxonomy" id="1504633"/>
    <lineage>
        <taxon>Eukaryota</taxon>
        <taxon>Viridiplantae</taxon>
        <taxon>Streptophyta</taxon>
        <taxon>Embryophyta</taxon>
        <taxon>Tracheophyta</taxon>
        <taxon>Spermatophyta</taxon>
        <taxon>Magnoliopsida</taxon>
        <taxon>Liliopsida</taxon>
        <taxon>Poales</taxon>
        <taxon>Poaceae</taxon>
        <taxon>PACMAD clade</taxon>
        <taxon>Panicoideae</taxon>
        <taxon>Panicodae</taxon>
        <taxon>Paniceae</taxon>
        <taxon>Panicinae</taxon>
        <taxon>Panicum</taxon>
        <taxon>Panicum sect. Panicum</taxon>
    </lineage>
</organism>
<keyword evidence="2" id="KW-0732">Signal</keyword>
<feature type="chain" id="PRO_5015605663" evidence="2">
    <location>
        <begin position="22"/>
        <end position="60"/>
    </location>
</feature>
<dbReference type="AlphaFoldDB" id="A0A2T7ERK2"/>
<protein>
    <submittedName>
        <fullName evidence="3">Uncharacterized protein</fullName>
    </submittedName>
</protein>
<proteinExistence type="predicted"/>
<sequence length="60" mass="6546">MVHMNEMMLFSSFICFVCLNGQRSLLSSTSEVPSLPAHPASFEPSQPPTLVTAPHPSDKD</sequence>
<evidence type="ECO:0000256" key="1">
    <source>
        <dbReference type="SAM" id="MobiDB-lite"/>
    </source>
</evidence>
<dbReference type="Gramene" id="PUZ70457">
    <property type="protein sequence ID" value="PUZ70457"/>
    <property type="gene ID" value="GQ55_2G232200"/>
</dbReference>
<gene>
    <name evidence="3" type="ORF">GQ55_2G232200</name>
</gene>
<name>A0A2T7ERK2_9POAL</name>